<dbReference type="GO" id="GO:0016740">
    <property type="term" value="F:transferase activity"/>
    <property type="evidence" value="ECO:0007669"/>
    <property type="project" value="UniProtKB-KW"/>
</dbReference>
<sequence length="438" mass="47136">MSFRPPSQLPAEQGLPRTPESFLPKEHNLYRPRHSKRQRTALACAAVFFVTPLLLSVVGVRATAFENRPLREFPSLADGWGFFTGMSGWATDHLPLRQAGVQAADAVSTGVFGDPPGSGQGTAHDGGTVGVDQGKPDNGDIPGYVYPTVLPGKDGWLYLGEDVNARCRPVMSTDQVIAALRKLRAAVERSGRKFELVFAPDKYSEEPAHLPDTYVGKPCAQARTAEFWNRVPRETGAIDLRPALADAEKRVGHPLYDKNDTHWSFDGGLVMTYALGAAIAPGSTAGWQAAPTGVRPWPADLARVLGRDEQRQLTTYSLSTDGGADRTRYIASDFKSPLQLSQPDGAKPAGSIAPNMAVVADSFTQFASPFLAAACQDVTIVHAETVAQSTAQEMTSLFADRDIVTFELVERSVIGGSTALLRDQTIDLLGQVLAAHPR</sequence>
<keyword evidence="11" id="KW-1185">Reference proteome</keyword>
<dbReference type="EMBL" id="FNSO01000003">
    <property type="protein sequence ID" value="SEB41941.1"/>
    <property type="molecule type" value="Genomic_DNA"/>
</dbReference>
<keyword evidence="8" id="KW-0472">Membrane</keyword>
<dbReference type="Proteomes" id="UP000199622">
    <property type="component" value="Unassembled WGS sequence"/>
</dbReference>
<gene>
    <name evidence="10" type="ORF">SAMN04489727_1583</name>
</gene>
<feature type="transmembrane region" description="Helical" evidence="8">
    <location>
        <begin position="40"/>
        <end position="60"/>
    </location>
</feature>
<evidence type="ECO:0000256" key="1">
    <source>
        <dbReference type="ARBA" id="ARBA00004418"/>
    </source>
</evidence>
<feature type="domain" description="AlgX/AlgJ SGNH hydrolase-like" evidence="9">
    <location>
        <begin position="149"/>
        <end position="316"/>
    </location>
</feature>
<dbReference type="GO" id="GO:0042597">
    <property type="term" value="C:periplasmic space"/>
    <property type="evidence" value="ECO:0007669"/>
    <property type="project" value="UniProtKB-SubCell"/>
</dbReference>
<dbReference type="AlphaFoldDB" id="A0A1H4J6V1"/>
<name>A0A1H4J6V1_9PSEU</name>
<dbReference type="InterPro" id="IPR031811">
    <property type="entry name" value="ALGX/ALGJ_SGNH-like"/>
</dbReference>
<dbReference type="STRING" id="208445.SAMN04489727_1583"/>
<evidence type="ECO:0000256" key="8">
    <source>
        <dbReference type="SAM" id="Phobius"/>
    </source>
</evidence>
<evidence type="ECO:0000256" key="6">
    <source>
        <dbReference type="ARBA" id="ARBA00022841"/>
    </source>
</evidence>
<accession>A0A1H4J6V1</accession>
<dbReference type="Pfam" id="PF16822">
    <property type="entry name" value="ALGX"/>
    <property type="match status" value="1"/>
</dbReference>
<evidence type="ECO:0000256" key="7">
    <source>
        <dbReference type="SAM" id="MobiDB-lite"/>
    </source>
</evidence>
<reference evidence="11" key="1">
    <citation type="submission" date="2016-10" db="EMBL/GenBank/DDBJ databases">
        <authorList>
            <person name="Varghese N."/>
            <person name="Submissions S."/>
        </authorList>
    </citation>
    <scope>NUCLEOTIDE SEQUENCE [LARGE SCALE GENOMIC DNA]</scope>
    <source>
        <strain evidence="11">DSM 44544</strain>
    </source>
</reference>
<evidence type="ECO:0000313" key="11">
    <source>
        <dbReference type="Proteomes" id="UP000199622"/>
    </source>
</evidence>
<organism evidence="10 11">
    <name type="scientific">Amycolatopsis tolypomycina</name>
    <dbReference type="NCBI Taxonomy" id="208445"/>
    <lineage>
        <taxon>Bacteria</taxon>
        <taxon>Bacillati</taxon>
        <taxon>Actinomycetota</taxon>
        <taxon>Actinomycetes</taxon>
        <taxon>Pseudonocardiales</taxon>
        <taxon>Pseudonocardiaceae</taxon>
        <taxon>Amycolatopsis</taxon>
    </lineage>
</organism>
<keyword evidence="8" id="KW-0812">Transmembrane</keyword>
<comment type="pathway">
    <text evidence="2">Glycan biosynthesis; alginate biosynthesis.</text>
</comment>
<proteinExistence type="predicted"/>
<keyword evidence="3 10" id="KW-0808">Transferase</keyword>
<evidence type="ECO:0000259" key="9">
    <source>
        <dbReference type="Pfam" id="PF16822"/>
    </source>
</evidence>
<keyword evidence="4" id="KW-0732">Signal</keyword>
<protein>
    <submittedName>
        <fullName evidence="10">SGNH hydrolase-like domain-containing protein, acetyltransferase AlgX</fullName>
    </submittedName>
</protein>
<evidence type="ECO:0000256" key="2">
    <source>
        <dbReference type="ARBA" id="ARBA00005182"/>
    </source>
</evidence>
<dbReference type="UniPathway" id="UPA00286"/>
<keyword evidence="8" id="KW-1133">Transmembrane helix</keyword>
<evidence type="ECO:0000256" key="5">
    <source>
        <dbReference type="ARBA" id="ARBA00022764"/>
    </source>
</evidence>
<evidence type="ECO:0000256" key="3">
    <source>
        <dbReference type="ARBA" id="ARBA00022679"/>
    </source>
</evidence>
<keyword evidence="6" id="KW-0016">Alginate biosynthesis</keyword>
<keyword evidence="10" id="KW-0378">Hydrolase</keyword>
<dbReference type="RefSeq" id="WP_341866469.1">
    <property type="nucleotide sequence ID" value="NZ_FNSO01000003.1"/>
</dbReference>
<evidence type="ECO:0000313" key="10">
    <source>
        <dbReference type="EMBL" id="SEB41941.1"/>
    </source>
</evidence>
<keyword evidence="5" id="KW-0574">Periplasm</keyword>
<dbReference type="GO" id="GO:0016787">
    <property type="term" value="F:hydrolase activity"/>
    <property type="evidence" value="ECO:0007669"/>
    <property type="project" value="UniProtKB-KW"/>
</dbReference>
<comment type="subcellular location">
    <subcellularLocation>
        <location evidence="1">Periplasm</location>
    </subcellularLocation>
</comment>
<dbReference type="GO" id="GO:0042121">
    <property type="term" value="P:alginic acid biosynthetic process"/>
    <property type="evidence" value="ECO:0007669"/>
    <property type="project" value="UniProtKB-UniPathway"/>
</dbReference>
<feature type="region of interest" description="Disordered" evidence="7">
    <location>
        <begin position="1"/>
        <end position="23"/>
    </location>
</feature>
<evidence type="ECO:0000256" key="4">
    <source>
        <dbReference type="ARBA" id="ARBA00022729"/>
    </source>
</evidence>